<evidence type="ECO:0000256" key="2">
    <source>
        <dbReference type="ARBA" id="ARBA00022448"/>
    </source>
</evidence>
<dbReference type="Gene3D" id="1.20.1510.10">
    <property type="entry name" value="Cation efflux protein transmembrane domain"/>
    <property type="match status" value="1"/>
</dbReference>
<protein>
    <recommendedName>
        <fullName evidence="7">Cation efflux protein transmembrane domain-containing protein</fullName>
    </recommendedName>
</protein>
<dbReference type="AlphaFoldDB" id="A0A382MKN9"/>
<dbReference type="InterPro" id="IPR002524">
    <property type="entry name" value="Cation_efflux"/>
</dbReference>
<dbReference type="NCBIfam" id="TIGR01297">
    <property type="entry name" value="CDF"/>
    <property type="match status" value="1"/>
</dbReference>
<feature type="transmembrane region" description="Helical" evidence="6">
    <location>
        <begin position="116"/>
        <end position="137"/>
    </location>
</feature>
<sequence>MSSPSSIKAILAALAGNSLIAVTKFIAASYTGSSAMFSEAVHSVVDSGNQLLLLYGVKRSKKPADSKHPFGYGNELYFWSFVVAILIFSLGSGISFYEGFHRIHSPVPVSNPMVNYIVLGLAIIFESWTCWVAVTEFKKTKGDHGWVKAIRRSKDPALFTVMFEDTAALLGLLVALIALALSEFLNLPVLDAVASIIISIILAITAGLLAFECKGLLTGEGASEQVVTGINQIIDESQGIKHVNEVLTLHLGPEDILLNVSLDFEDNLSSGQVEEAISDLESRIKGIFPEIRRVFIEAQGWGAHRKESNRQSKGLSG</sequence>
<evidence type="ECO:0000256" key="6">
    <source>
        <dbReference type="SAM" id="Phobius"/>
    </source>
</evidence>
<dbReference type="InterPro" id="IPR058533">
    <property type="entry name" value="Cation_efflux_TM"/>
</dbReference>
<proteinExistence type="predicted"/>
<name>A0A382MKN9_9ZZZZ</name>
<dbReference type="PANTHER" id="PTHR13414">
    <property type="entry name" value="HUEL-CATION TRANSPORTER"/>
    <property type="match status" value="1"/>
</dbReference>
<feature type="transmembrane region" description="Helical" evidence="6">
    <location>
        <begin position="76"/>
        <end position="96"/>
    </location>
</feature>
<dbReference type="Gene3D" id="3.30.70.1350">
    <property type="entry name" value="Cation efflux protein, cytoplasmic domain"/>
    <property type="match status" value="1"/>
</dbReference>
<evidence type="ECO:0000256" key="5">
    <source>
        <dbReference type="ARBA" id="ARBA00023136"/>
    </source>
</evidence>
<feature type="transmembrane region" description="Helical" evidence="6">
    <location>
        <begin position="157"/>
        <end position="180"/>
    </location>
</feature>
<evidence type="ECO:0000313" key="8">
    <source>
        <dbReference type="EMBL" id="SVC49544.1"/>
    </source>
</evidence>
<evidence type="ECO:0000256" key="3">
    <source>
        <dbReference type="ARBA" id="ARBA00022692"/>
    </source>
</evidence>
<evidence type="ECO:0000256" key="4">
    <source>
        <dbReference type="ARBA" id="ARBA00022989"/>
    </source>
</evidence>
<keyword evidence="5 6" id="KW-0472">Membrane</keyword>
<keyword evidence="4 6" id="KW-1133">Transmembrane helix</keyword>
<feature type="domain" description="Cation efflux protein transmembrane" evidence="7">
    <location>
        <begin position="10"/>
        <end position="213"/>
    </location>
</feature>
<dbReference type="InterPro" id="IPR027469">
    <property type="entry name" value="Cation_efflux_TMD_sf"/>
</dbReference>
<keyword evidence="3 6" id="KW-0812">Transmembrane</keyword>
<dbReference type="GO" id="GO:0016020">
    <property type="term" value="C:membrane"/>
    <property type="evidence" value="ECO:0007669"/>
    <property type="project" value="UniProtKB-SubCell"/>
</dbReference>
<evidence type="ECO:0000256" key="1">
    <source>
        <dbReference type="ARBA" id="ARBA00004141"/>
    </source>
</evidence>
<dbReference type="SUPFAM" id="SSF161111">
    <property type="entry name" value="Cation efflux protein transmembrane domain-like"/>
    <property type="match status" value="1"/>
</dbReference>
<dbReference type="EMBL" id="UINC01094363">
    <property type="protein sequence ID" value="SVC49544.1"/>
    <property type="molecule type" value="Genomic_DNA"/>
</dbReference>
<dbReference type="Pfam" id="PF01545">
    <property type="entry name" value="Cation_efflux"/>
    <property type="match status" value="1"/>
</dbReference>
<gene>
    <name evidence="8" type="ORF">METZ01_LOCUS302398</name>
</gene>
<dbReference type="InterPro" id="IPR040177">
    <property type="entry name" value="SLC30A9"/>
</dbReference>
<evidence type="ECO:0000259" key="7">
    <source>
        <dbReference type="Pfam" id="PF01545"/>
    </source>
</evidence>
<feature type="transmembrane region" description="Helical" evidence="6">
    <location>
        <begin position="192"/>
        <end position="211"/>
    </location>
</feature>
<dbReference type="GO" id="GO:0006829">
    <property type="term" value="P:zinc ion transport"/>
    <property type="evidence" value="ECO:0007669"/>
    <property type="project" value="InterPro"/>
</dbReference>
<dbReference type="GO" id="GO:0008324">
    <property type="term" value="F:monoatomic cation transmembrane transporter activity"/>
    <property type="evidence" value="ECO:0007669"/>
    <property type="project" value="InterPro"/>
</dbReference>
<organism evidence="8">
    <name type="scientific">marine metagenome</name>
    <dbReference type="NCBI Taxonomy" id="408172"/>
    <lineage>
        <taxon>unclassified sequences</taxon>
        <taxon>metagenomes</taxon>
        <taxon>ecological metagenomes</taxon>
    </lineage>
</organism>
<comment type="subcellular location">
    <subcellularLocation>
        <location evidence="1">Membrane</location>
        <topology evidence="1">Multi-pass membrane protein</topology>
    </subcellularLocation>
</comment>
<accession>A0A382MKN9</accession>
<dbReference type="PANTHER" id="PTHR13414:SF9">
    <property type="entry name" value="PROTON-COUPLED ZINC ANTIPORTER SLC30A9, MITOCHONDRIAL"/>
    <property type="match status" value="1"/>
</dbReference>
<dbReference type="SUPFAM" id="SSF160240">
    <property type="entry name" value="Cation efflux protein cytoplasmic domain-like"/>
    <property type="match status" value="1"/>
</dbReference>
<keyword evidence="2" id="KW-0813">Transport</keyword>
<dbReference type="InterPro" id="IPR036837">
    <property type="entry name" value="Cation_efflux_CTD_sf"/>
</dbReference>
<reference evidence="8" key="1">
    <citation type="submission" date="2018-05" db="EMBL/GenBank/DDBJ databases">
        <authorList>
            <person name="Lanie J.A."/>
            <person name="Ng W.-L."/>
            <person name="Kazmierczak K.M."/>
            <person name="Andrzejewski T.M."/>
            <person name="Davidsen T.M."/>
            <person name="Wayne K.J."/>
            <person name="Tettelin H."/>
            <person name="Glass J.I."/>
            <person name="Rusch D."/>
            <person name="Podicherti R."/>
            <person name="Tsui H.-C.T."/>
            <person name="Winkler M.E."/>
        </authorList>
    </citation>
    <scope>NUCLEOTIDE SEQUENCE</scope>
</reference>